<organism evidence="2 5">
    <name type="scientific">Rhizobium fabae</name>
    <dbReference type="NCBI Taxonomy" id="573179"/>
    <lineage>
        <taxon>Bacteria</taxon>
        <taxon>Pseudomonadati</taxon>
        <taxon>Pseudomonadota</taxon>
        <taxon>Alphaproteobacteria</taxon>
        <taxon>Hyphomicrobiales</taxon>
        <taxon>Rhizobiaceae</taxon>
        <taxon>Rhizobium/Agrobacterium group</taxon>
        <taxon>Rhizobium</taxon>
    </lineage>
</organism>
<dbReference type="Proteomes" id="UP000272004">
    <property type="component" value="Unassembled WGS sequence"/>
</dbReference>
<dbReference type="Proteomes" id="UP000545490">
    <property type="component" value="Unassembled WGS sequence"/>
</dbReference>
<evidence type="ECO:0000313" key="2">
    <source>
        <dbReference type="EMBL" id="MBB3919781.1"/>
    </source>
</evidence>
<dbReference type="EMBL" id="JACIDG010000040">
    <property type="protein sequence ID" value="MBB3919781.1"/>
    <property type="molecule type" value="Genomic_DNA"/>
</dbReference>
<dbReference type="RefSeq" id="WP_126830921.1">
    <property type="nucleotide sequence ID" value="NZ_JACIDG010000040.1"/>
</dbReference>
<sequence>MKHIVVVVIRSFLISLTIIGGQKMWEVLFNTREFEFSLRAFLILFGVGLALSLSVEMFEKRLR</sequence>
<dbReference type="AlphaFoldDB" id="A0A7W6BDT8"/>
<protein>
    <submittedName>
        <fullName evidence="2">Uncharacterized membrane protein YciS (DUF1049 family)</fullName>
    </submittedName>
</protein>
<feature type="transmembrane region" description="Helical" evidence="1">
    <location>
        <begin position="37"/>
        <end position="58"/>
    </location>
</feature>
<name>A0A7W6BDT8_9HYPH</name>
<feature type="transmembrane region" description="Helical" evidence="1">
    <location>
        <begin position="7"/>
        <end position="25"/>
    </location>
</feature>
<keyword evidence="4" id="KW-1185">Reference proteome</keyword>
<evidence type="ECO:0000313" key="4">
    <source>
        <dbReference type="Proteomes" id="UP000272004"/>
    </source>
</evidence>
<accession>A0A7W6BDT8</accession>
<evidence type="ECO:0000256" key="1">
    <source>
        <dbReference type="SAM" id="Phobius"/>
    </source>
</evidence>
<keyword evidence="1" id="KW-0812">Transmembrane</keyword>
<keyword evidence="1" id="KW-0472">Membrane</keyword>
<reference evidence="3 4" key="1">
    <citation type="submission" date="2018-11" db="EMBL/GenBank/DDBJ databases">
        <authorList>
            <person name="Huo Y."/>
        </authorList>
    </citation>
    <scope>NUCLEOTIDE SEQUENCE [LARGE SCALE GENOMIC DNA]</scope>
    <source>
        <strain evidence="3 4">CCBAU 33202</strain>
    </source>
</reference>
<proteinExistence type="predicted"/>
<keyword evidence="1" id="KW-1133">Transmembrane helix</keyword>
<comment type="caution">
    <text evidence="2">The sequence shown here is derived from an EMBL/GenBank/DDBJ whole genome shotgun (WGS) entry which is preliminary data.</text>
</comment>
<reference evidence="2 5" key="2">
    <citation type="submission" date="2020-08" db="EMBL/GenBank/DDBJ databases">
        <title>Genomic Encyclopedia of Type Strains, Phase IV (KMG-IV): sequencing the most valuable type-strain genomes for metagenomic binning, comparative biology and taxonomic classification.</title>
        <authorList>
            <person name="Goeker M."/>
        </authorList>
    </citation>
    <scope>NUCLEOTIDE SEQUENCE [LARGE SCALE GENOMIC DNA]</scope>
    <source>
        <strain evidence="2 5">DSM 19331</strain>
    </source>
</reference>
<evidence type="ECO:0000313" key="5">
    <source>
        <dbReference type="Proteomes" id="UP000545490"/>
    </source>
</evidence>
<gene>
    <name evidence="3" type="ORF">EFB14_32705</name>
    <name evidence="2" type="ORF">GGQ65_007137</name>
</gene>
<evidence type="ECO:0000313" key="3">
    <source>
        <dbReference type="EMBL" id="RUM05675.1"/>
    </source>
</evidence>
<dbReference type="EMBL" id="RJJU01000034">
    <property type="protein sequence ID" value="RUM05675.1"/>
    <property type="molecule type" value="Genomic_DNA"/>
</dbReference>